<dbReference type="RefSeq" id="WP_320226870.1">
    <property type="nucleotide sequence ID" value="NZ_JAVIJC010000014.1"/>
</dbReference>
<evidence type="ECO:0000313" key="1">
    <source>
        <dbReference type="EMBL" id="MDX8492888.1"/>
    </source>
</evidence>
<protein>
    <submittedName>
        <fullName evidence="1">Uncharacterized protein</fullName>
    </submittedName>
</protein>
<organism evidence="1 2">
    <name type="scientific">Mesorhizobium captivum</name>
    <dbReference type="NCBI Taxonomy" id="3072319"/>
    <lineage>
        <taxon>Bacteria</taxon>
        <taxon>Pseudomonadati</taxon>
        <taxon>Pseudomonadota</taxon>
        <taxon>Alphaproteobacteria</taxon>
        <taxon>Hyphomicrobiales</taxon>
        <taxon>Phyllobacteriaceae</taxon>
        <taxon>Mesorhizobium</taxon>
    </lineage>
</organism>
<dbReference type="EMBL" id="JAVIJC010000014">
    <property type="protein sequence ID" value="MDX8492888.1"/>
    <property type="molecule type" value="Genomic_DNA"/>
</dbReference>
<accession>A0ABU4Z1F4</accession>
<proteinExistence type="predicted"/>
<keyword evidence="2" id="KW-1185">Reference proteome</keyword>
<dbReference type="Proteomes" id="UP001271249">
    <property type="component" value="Unassembled WGS sequence"/>
</dbReference>
<sequence>MSADDFNHIATAIMRLQSAMRAVNIEPAIIELASREQGEQLRHIAEAYMRQNGGASIGMDPKGKPVNQMEICGTIVRWPAHYQAPWSVGFRGE</sequence>
<reference evidence="1 2" key="1">
    <citation type="submission" date="2023-08" db="EMBL/GenBank/DDBJ databases">
        <title>Implementing the SeqCode for naming new Mesorhizobium species isolated from Vachellia karroo root nodules.</title>
        <authorList>
            <person name="Van Lill M."/>
        </authorList>
    </citation>
    <scope>NUCLEOTIDE SEQUENCE [LARGE SCALE GENOMIC DNA]</scope>
    <source>
        <strain evidence="1 2">VK22B</strain>
    </source>
</reference>
<comment type="caution">
    <text evidence="1">The sequence shown here is derived from an EMBL/GenBank/DDBJ whole genome shotgun (WGS) entry which is preliminary data.</text>
</comment>
<name>A0ABU4Z1F4_9HYPH</name>
<evidence type="ECO:0000313" key="2">
    <source>
        <dbReference type="Proteomes" id="UP001271249"/>
    </source>
</evidence>
<gene>
    <name evidence="1" type="ORF">RFN29_15020</name>
</gene>